<dbReference type="Proteomes" id="UP000509335">
    <property type="component" value="Chromosome"/>
</dbReference>
<sequence>MNARLRDDLMRESRVMFTSGDARQRLAAMEWFLAVRPALTQLTEAGVPESAELLNGMIPFLVVLKDWPAVADHSERGRRLAVRADQYLIFTQNLGIALQYLERDVAAEQLSHEVVDGAGRIGEDGLRARALAHLGQLRRNARRYGEAADLYHRSALVYRACGDLAGEARAFGDVSQMLFATGHHEAAVRCAEESRELFRGTGDPEGEARAVRDLAEALMVEDRIEAAVELLDEAVALFDAVPSPSAAAGTALAASEFLARRCGNLPDAIRYAQLAEARLPVEPQVVAWRTQLETEADLRQLCAARTRAVAEQLVAQRPLLLTELALDLALQLRRDCSARERRRLDVLLAHPDSALPARLEAQWRFLQDLSGAAELPDRLRGLLRRLLLNDERIGTVLESMITAVPADRYPAVHGFLLLQRALAIEAGARGRRREAIDWASAAADLLEQAGAEEQSAAALLMVGSWWRQLGGPDPRGESDNAIRALRRALLTYRRRTHPANWARTMLALGNAYLEYPVDRRASLRRARDRIIAALAILTIEHDPQAHATAMMDLGLVWSAEELADVPGSLAHAEEYLANALSLLEDAEKIAACHTNLSLVLRARIDGDRDANLDRALHHARAAQIFYDAEGSQVDQAQAADAVGTVLAMRAAGEGRPAPHEAIEAYRYALALVPVDQAPLIHAGIAGNLANALESSARLDAEFLAEAVRLYETAVRLFRHHGAASEECKASRNLAYALSRLFDPDHDRIVALLTRCLAARPMAEVPSQWVESALDLAEALTVRGRVGDADLVTDLLERCHQLATTGMAPAHAGRVSAALAHRYGAADDWPHAAQLFLEAVAEVENRYGTVVTGAGREAELSRAAGLHQDAAYALARCGRLEEAVAVLETGRARELGRLLDRDRSDIERLRTRAARQAEDYEAAVLLVAEAERRQRLLLPEDEAQRWQVRGMLADAQSRMGAALEAIRALPKFENFAKRPEDVPFRAASPEAPICYLLTARPGSAALLVTASREIIVCFGPLTVGILFDTLTSVEAPYDNAVLDLLGNRFLGAVGELLVKRGTPGVVLVPTGLLGALPLHAARYRRAGQTRYFIDDADVSYTPSARALLAAQGAVPSDEARLLTVRPDDALSHTVREVAAVRRLFSGRVHDLPGATATREGVLARVRDATHVHFACHGSYDPVEPLRSCLYLAGFDKLSALDLFDHDLLRDVQLVVASACESAVTDIVRTPDEALGLPGLLGYAGAAAVVGSLWRTNDKFGALLVSRFYANYRDGDTPARAMARAQRWMRDAGPGDLKQFAAETGVSAGSRHAATLPQVWAAFVVVGSSSRPVRSRRR</sequence>
<dbReference type="Gene3D" id="1.25.40.10">
    <property type="entry name" value="Tetratricopeptide repeat domain"/>
    <property type="match status" value="3"/>
</dbReference>
<dbReference type="InterPro" id="IPR024983">
    <property type="entry name" value="CHAT_dom"/>
</dbReference>
<evidence type="ECO:0000313" key="3">
    <source>
        <dbReference type="Proteomes" id="UP000509335"/>
    </source>
</evidence>
<dbReference type="PANTHER" id="PTHR10098:SF108">
    <property type="entry name" value="TETRATRICOPEPTIDE REPEAT PROTEIN 28"/>
    <property type="match status" value="1"/>
</dbReference>
<name>A0A7H8XIU0_9ACTN</name>
<evidence type="ECO:0000259" key="1">
    <source>
        <dbReference type="Pfam" id="PF12770"/>
    </source>
</evidence>
<dbReference type="EMBL" id="CP058322">
    <property type="protein sequence ID" value="QLD23441.1"/>
    <property type="molecule type" value="Genomic_DNA"/>
</dbReference>
<organism evidence="2 3">
    <name type="scientific">Micromonospora carbonacea</name>
    <dbReference type="NCBI Taxonomy" id="47853"/>
    <lineage>
        <taxon>Bacteria</taxon>
        <taxon>Bacillati</taxon>
        <taxon>Actinomycetota</taxon>
        <taxon>Actinomycetes</taxon>
        <taxon>Micromonosporales</taxon>
        <taxon>Micromonosporaceae</taxon>
        <taxon>Micromonospora</taxon>
    </lineage>
</organism>
<accession>A0A7H8XIU0</accession>
<proteinExistence type="predicted"/>
<gene>
    <name evidence="2" type="ORF">HXZ27_03765</name>
</gene>
<dbReference type="PANTHER" id="PTHR10098">
    <property type="entry name" value="RAPSYN-RELATED"/>
    <property type="match status" value="1"/>
</dbReference>
<dbReference type="InterPro" id="IPR011990">
    <property type="entry name" value="TPR-like_helical_dom_sf"/>
</dbReference>
<evidence type="ECO:0000313" key="2">
    <source>
        <dbReference type="EMBL" id="QLD23441.1"/>
    </source>
</evidence>
<reference evidence="2 3" key="1">
    <citation type="submission" date="2020-07" db="EMBL/GenBank/DDBJ databases">
        <title>A bifunctional nitrone conjugated secondary metabolite targeting the ribosome.</title>
        <authorList>
            <person name="Limbrick E.M."/>
            <person name="Graf M."/>
            <person name="Derewacz D.K."/>
            <person name="Nguyen F."/>
            <person name="Spraggins J.M."/>
            <person name="Wieland M."/>
            <person name="Ynigez-Gutierrez A.E."/>
            <person name="Reisman B.J."/>
            <person name="Zinshteyn B."/>
            <person name="McCulloch K."/>
            <person name="Iverson T.M."/>
            <person name="Green R."/>
            <person name="Wilson D.N."/>
            <person name="Bachmann B.O."/>
        </authorList>
    </citation>
    <scope>NUCLEOTIDE SEQUENCE [LARGE SCALE GENOMIC DNA]</scope>
    <source>
        <strain evidence="3">aurantiaca</strain>
    </source>
</reference>
<dbReference type="SUPFAM" id="SSF48452">
    <property type="entry name" value="TPR-like"/>
    <property type="match status" value="2"/>
</dbReference>
<dbReference type="KEGG" id="mcab:HXZ27_03765"/>
<protein>
    <submittedName>
        <fullName evidence="2">CHAT domain-containing protein</fullName>
    </submittedName>
</protein>
<dbReference type="Pfam" id="PF14938">
    <property type="entry name" value="SNAP"/>
    <property type="match status" value="1"/>
</dbReference>
<dbReference type="Pfam" id="PF12770">
    <property type="entry name" value="CHAT"/>
    <property type="match status" value="1"/>
</dbReference>
<feature type="domain" description="CHAT" evidence="1">
    <location>
        <begin position="1043"/>
        <end position="1326"/>
    </location>
</feature>